<feature type="binding site" evidence="14">
    <location>
        <position position="830"/>
    </location>
    <ligand>
        <name>FAD</name>
        <dbReference type="ChEBI" id="CHEBI:57692"/>
    </ligand>
</feature>
<evidence type="ECO:0000259" key="18">
    <source>
        <dbReference type="Pfam" id="PF02770"/>
    </source>
</evidence>
<accession>A0A9P4JIC0</accession>
<evidence type="ECO:0000256" key="7">
    <source>
        <dbReference type="ARBA" id="ARBA00022827"/>
    </source>
</evidence>
<dbReference type="InterPro" id="IPR034183">
    <property type="entry name" value="IVD"/>
</dbReference>
<evidence type="ECO:0000259" key="17">
    <source>
        <dbReference type="Pfam" id="PF02627"/>
    </source>
</evidence>
<evidence type="ECO:0000256" key="3">
    <source>
        <dbReference type="ARBA" id="ARBA00004173"/>
    </source>
</evidence>
<dbReference type="InterPro" id="IPR000627">
    <property type="entry name" value="Intradiol_dOase_C"/>
</dbReference>
<comment type="cofactor">
    <cofactor evidence="2 14">
        <name>FAD</name>
        <dbReference type="ChEBI" id="CHEBI:57692"/>
    </cofactor>
</comment>
<keyword evidence="9" id="KW-0560">Oxidoreductase</keyword>
<feature type="binding site" evidence="13">
    <location>
        <begin position="791"/>
        <end position="794"/>
    </location>
    <ligand>
        <name>substrate</name>
    </ligand>
</feature>
<keyword evidence="10" id="KW-0408">Iron</keyword>
<dbReference type="AlphaFoldDB" id="A0A9P4JIC0"/>
<dbReference type="Pfam" id="PF02627">
    <property type="entry name" value="CMD"/>
    <property type="match status" value="1"/>
</dbReference>
<evidence type="ECO:0000313" key="22">
    <source>
        <dbReference type="Proteomes" id="UP000799536"/>
    </source>
</evidence>
<feature type="domain" description="Acyl-CoA oxidase/dehydrogenase middle" evidence="18">
    <location>
        <begin position="673"/>
        <end position="768"/>
    </location>
</feature>
<evidence type="ECO:0000256" key="6">
    <source>
        <dbReference type="ARBA" id="ARBA00022723"/>
    </source>
</evidence>
<evidence type="ECO:0000256" key="8">
    <source>
        <dbReference type="ARBA" id="ARBA00022946"/>
    </source>
</evidence>
<evidence type="ECO:0000313" key="21">
    <source>
        <dbReference type="EMBL" id="KAF2199735.1"/>
    </source>
</evidence>
<feature type="binding site" evidence="13">
    <location>
        <begin position="729"/>
        <end position="730"/>
    </location>
    <ligand>
        <name>substrate</name>
    </ligand>
</feature>
<feature type="binding site" evidence="14">
    <location>
        <begin position="707"/>
        <end position="709"/>
    </location>
    <ligand>
        <name>FAD</name>
        <dbReference type="ChEBI" id="CHEBI:57692"/>
    </ligand>
</feature>
<dbReference type="CDD" id="cd03461">
    <property type="entry name" value="1_2-HQD"/>
    <property type="match status" value="1"/>
</dbReference>
<dbReference type="SUPFAM" id="SSF47203">
    <property type="entry name" value="Acyl-CoA dehydrogenase C-terminal domain-like"/>
    <property type="match status" value="1"/>
</dbReference>
<evidence type="ECO:0000259" key="16">
    <source>
        <dbReference type="Pfam" id="PF00775"/>
    </source>
</evidence>
<dbReference type="SUPFAM" id="SSF49482">
    <property type="entry name" value="Aromatic compound dioxygenase"/>
    <property type="match status" value="1"/>
</dbReference>
<keyword evidence="22" id="KW-1185">Reference proteome</keyword>
<feature type="domain" description="Catechol dioxygenase N-terminal" evidence="20">
    <location>
        <begin position="32"/>
        <end position="104"/>
    </location>
</feature>
<dbReference type="FunFam" id="1.20.140.10:FF:000003">
    <property type="entry name" value="isovaleryl-CoA dehydrogenase, mitochondrial"/>
    <property type="match status" value="1"/>
</dbReference>
<keyword evidence="6" id="KW-0479">Metal-binding</keyword>
<gene>
    <name evidence="21" type="ORF">GQ43DRAFT_456964</name>
</gene>
<dbReference type="GO" id="GO:0050660">
    <property type="term" value="F:flavin adenine dinucleotide binding"/>
    <property type="evidence" value="ECO:0007669"/>
    <property type="project" value="InterPro"/>
</dbReference>
<feature type="domain" description="Acyl-CoA dehydrogenase/oxidase N-terminal" evidence="19">
    <location>
        <begin position="557"/>
        <end position="669"/>
    </location>
</feature>
<evidence type="ECO:0000256" key="14">
    <source>
        <dbReference type="PIRSR" id="PIRSR634183-3"/>
    </source>
</evidence>
<dbReference type="GO" id="GO:0018576">
    <property type="term" value="F:catechol 1,2-dioxygenase activity"/>
    <property type="evidence" value="ECO:0007669"/>
    <property type="project" value="InterPro"/>
</dbReference>
<comment type="similarity">
    <text evidence="4">Belongs to the acyl-CoA dehydrogenase family.</text>
</comment>
<keyword evidence="7 14" id="KW-0274">FAD</keyword>
<dbReference type="FunFam" id="2.40.110.10:FF:000004">
    <property type="entry name" value="Isovaleryl-CoA dehydrogenase, mitochondrial"/>
    <property type="match status" value="1"/>
</dbReference>
<keyword evidence="5" id="KW-0285">Flavoprotein</keyword>
<dbReference type="PROSITE" id="PS00072">
    <property type="entry name" value="ACYL_COA_DH_1"/>
    <property type="match status" value="1"/>
</dbReference>
<dbReference type="PROSITE" id="PS00073">
    <property type="entry name" value="ACYL_COA_DH_2"/>
    <property type="match status" value="1"/>
</dbReference>
<keyword evidence="8" id="KW-0809">Transit peptide</keyword>
<dbReference type="InterPro" id="IPR003779">
    <property type="entry name" value="CMD-like"/>
</dbReference>
<evidence type="ECO:0000256" key="4">
    <source>
        <dbReference type="ARBA" id="ARBA00009347"/>
    </source>
</evidence>
<evidence type="ECO:0000256" key="12">
    <source>
        <dbReference type="PIRSR" id="PIRSR634183-1"/>
    </source>
</evidence>
<dbReference type="InterPro" id="IPR009075">
    <property type="entry name" value="AcylCo_DH/oxidase_C"/>
</dbReference>
<dbReference type="GO" id="GO:0005739">
    <property type="term" value="C:mitochondrion"/>
    <property type="evidence" value="ECO:0007669"/>
    <property type="project" value="UniProtKB-SubCell"/>
</dbReference>
<dbReference type="InterPro" id="IPR036250">
    <property type="entry name" value="AcylCo_DH-like_C"/>
</dbReference>
<dbReference type="Pfam" id="PF00775">
    <property type="entry name" value="Dioxygenase_C"/>
    <property type="match status" value="1"/>
</dbReference>
<feature type="binding site" evidence="14">
    <location>
        <begin position="674"/>
        <end position="683"/>
    </location>
    <ligand>
        <name>FAD</name>
        <dbReference type="ChEBI" id="CHEBI:57692"/>
    </ligand>
</feature>
<keyword evidence="21" id="KW-0223">Dioxygenase</keyword>
<feature type="binding site" evidence="14">
    <location>
        <position position="819"/>
    </location>
    <ligand>
        <name>FAD</name>
        <dbReference type="ChEBI" id="CHEBI:57692"/>
    </ligand>
</feature>
<dbReference type="Gene3D" id="2.40.110.10">
    <property type="entry name" value="Butyryl-CoA Dehydrogenase, subunit A, domain 2"/>
    <property type="match status" value="1"/>
</dbReference>
<dbReference type="InterPro" id="IPR006091">
    <property type="entry name" value="Acyl-CoA_Oxase/DH_mid-dom"/>
</dbReference>
<dbReference type="EMBL" id="ML994059">
    <property type="protein sequence ID" value="KAF2199735.1"/>
    <property type="molecule type" value="Genomic_DNA"/>
</dbReference>
<dbReference type="FunFam" id="1.10.540.10:FF:000021">
    <property type="entry name" value="Isovaleryl-CoA dehydrogenase IvdA"/>
    <property type="match status" value="1"/>
</dbReference>
<dbReference type="PANTHER" id="PTHR43884">
    <property type="entry name" value="ACYL-COA DEHYDROGENASE"/>
    <property type="match status" value="1"/>
</dbReference>
<organism evidence="21 22">
    <name type="scientific">Delitschia confertaspora ATCC 74209</name>
    <dbReference type="NCBI Taxonomy" id="1513339"/>
    <lineage>
        <taxon>Eukaryota</taxon>
        <taxon>Fungi</taxon>
        <taxon>Dikarya</taxon>
        <taxon>Ascomycota</taxon>
        <taxon>Pezizomycotina</taxon>
        <taxon>Dothideomycetes</taxon>
        <taxon>Pleosporomycetidae</taxon>
        <taxon>Pleosporales</taxon>
        <taxon>Delitschiaceae</taxon>
        <taxon>Delitschia</taxon>
    </lineage>
</organism>
<dbReference type="InterPro" id="IPR006089">
    <property type="entry name" value="Acyl-CoA_DH_CS"/>
</dbReference>
<comment type="subcellular location">
    <subcellularLocation>
        <location evidence="3">Mitochondrion</location>
    </subcellularLocation>
</comment>
<dbReference type="SUPFAM" id="SSF69118">
    <property type="entry name" value="AhpD-like"/>
    <property type="match status" value="1"/>
</dbReference>
<dbReference type="OrthoDB" id="9988775at2759"/>
<evidence type="ECO:0000256" key="1">
    <source>
        <dbReference type="ARBA" id="ARBA00001965"/>
    </source>
</evidence>
<proteinExistence type="inferred from homology"/>
<dbReference type="Gene3D" id="2.60.130.10">
    <property type="entry name" value="Aromatic compound dioxygenase"/>
    <property type="match status" value="1"/>
</dbReference>
<dbReference type="Proteomes" id="UP000799536">
    <property type="component" value="Unassembled WGS sequence"/>
</dbReference>
<feature type="domain" description="Acyl-CoA dehydrogenase/oxidase C-terminal" evidence="15">
    <location>
        <begin position="780"/>
        <end position="928"/>
    </location>
</feature>
<evidence type="ECO:0000256" key="11">
    <source>
        <dbReference type="ARBA" id="ARBA00023128"/>
    </source>
</evidence>
<evidence type="ECO:0000256" key="13">
    <source>
        <dbReference type="PIRSR" id="PIRSR634183-2"/>
    </source>
</evidence>
<dbReference type="CDD" id="cd01156">
    <property type="entry name" value="IVD"/>
    <property type="match status" value="1"/>
</dbReference>
<dbReference type="Gene3D" id="1.20.1290.10">
    <property type="entry name" value="AhpD-like"/>
    <property type="match status" value="1"/>
</dbReference>
<comment type="caution">
    <text evidence="21">The sequence shown here is derived from an EMBL/GenBank/DDBJ whole genome shotgun (WGS) entry which is preliminary data.</text>
</comment>
<dbReference type="GO" id="GO:0008199">
    <property type="term" value="F:ferric iron binding"/>
    <property type="evidence" value="ECO:0007669"/>
    <property type="project" value="InterPro"/>
</dbReference>
<evidence type="ECO:0000259" key="19">
    <source>
        <dbReference type="Pfam" id="PF02771"/>
    </source>
</evidence>
<comment type="cofactor">
    <cofactor evidence="1">
        <name>Fe(3+)</name>
        <dbReference type="ChEBI" id="CHEBI:29034"/>
    </cofactor>
</comment>
<dbReference type="GO" id="GO:0008470">
    <property type="term" value="F:3-methylbutanoyl-CoA dehydrogenase activity"/>
    <property type="evidence" value="ECO:0007669"/>
    <property type="project" value="TreeGrafter"/>
</dbReference>
<dbReference type="Pfam" id="PF02771">
    <property type="entry name" value="Acyl-CoA_dh_N"/>
    <property type="match status" value="1"/>
</dbReference>
<dbReference type="SUPFAM" id="SSF56645">
    <property type="entry name" value="Acyl-CoA dehydrogenase NM domain-like"/>
    <property type="match status" value="1"/>
</dbReference>
<dbReference type="Pfam" id="PF04444">
    <property type="entry name" value="Dioxygenase_N"/>
    <property type="match status" value="1"/>
</dbReference>
<protein>
    <submittedName>
        <fullName evidence="21">Aromatic compound dioxygenase</fullName>
    </submittedName>
</protein>
<dbReference type="Pfam" id="PF00441">
    <property type="entry name" value="Acyl-CoA_dh_1"/>
    <property type="match status" value="1"/>
</dbReference>
<dbReference type="InterPro" id="IPR009100">
    <property type="entry name" value="AcylCoA_DH/oxidase_NM_dom_sf"/>
</dbReference>
<evidence type="ECO:0000256" key="10">
    <source>
        <dbReference type="ARBA" id="ARBA00023004"/>
    </source>
</evidence>
<dbReference type="PANTHER" id="PTHR43884:SF18">
    <property type="entry name" value="ISOVALERYL-COENZYME A DEHYDROGENASE"/>
    <property type="match status" value="1"/>
</dbReference>
<feature type="binding site" evidence="14">
    <location>
        <begin position="888"/>
        <end position="892"/>
    </location>
    <ligand>
        <name>FAD</name>
        <dbReference type="ChEBI" id="CHEBI:57692"/>
    </ligand>
</feature>
<dbReference type="InterPro" id="IPR029032">
    <property type="entry name" value="AhpD-like"/>
</dbReference>
<feature type="active site" description="Proton acceptor" evidence="12">
    <location>
        <position position="793"/>
    </location>
</feature>
<name>A0A9P4JIC0_9PLEO</name>
<dbReference type="Gene3D" id="1.20.140.10">
    <property type="entry name" value="Butyryl-CoA Dehydrogenase, subunit A, domain 3"/>
    <property type="match status" value="1"/>
</dbReference>
<dbReference type="Gene3D" id="1.10.540.10">
    <property type="entry name" value="Acyl-CoA dehydrogenase/oxidase, N-terminal domain"/>
    <property type="match status" value="1"/>
</dbReference>
<feature type="binding site" evidence="13">
    <location>
        <position position="683"/>
    </location>
    <ligand>
        <name>substrate</name>
    </ligand>
</feature>
<evidence type="ECO:0000259" key="20">
    <source>
        <dbReference type="Pfam" id="PF04444"/>
    </source>
</evidence>
<sequence>MSTAPTTNPAAPHRFDPNFTDAVINAMGPKTDPRTRQVMASLIRHLHDFTREVELTVDEWMAGVKFINLIGQTSTPTRNEAHRMSDILGLESLVDEIAHKHVNESGEEPTSSSILGPFWSPNAPFRENGGSIIMSPHQGQATLMHGVITDLDTKKPIPGAVIDIWQASSNGKYDFQDPDNQVPNNLRGKFRCNENGEYWFYCLKPTAYSLPTDGAAGELFKALDRHPMRPAHIHLMITAEGYKPVTTQIYPRDDPYVTNDTVFAVKDDLLIDFTPRKDDPNAELDLVYNVKLAPKGRANTGTLDLTWFTPYNMLHSTLLRRTLSSFFQQTQFAKTYLQTAYQNQLIHTHCFHTTSRFKMRLPYAPKEPTNQEDTPIYERIAARRHPRPLIPLDLALLHSPPVADGWNSFIGAIRTKTTLHDGLKELAICRVAILNKAVHEWNAHGPLALKGGITPEGLQTVRTAEVMEKGTSQVKKEDGAGGLKAVEWAVLTYTDQMTKGVEVDEKVVIQLKEFLDDREVVELTATVAAYNCVSRPLNLRRNASSKHPKGFVPPTQEDLQELRESVQEFTKREITEEVAHRTDTSNVFPNSMWKKMGEAGFLGITADEEYGGLGMGYQAHCVVMEEISRASGSIGLSYAAHSQLCVNQLMLNGSPSQKAKYLPGLVSGDKIGALAMSEHSAGSDVVSMKMTAKEVDGGYLLNGTKMWITNGPDADYIVVYAKTTPDAGSKGMTAFIVETKSPGFSCAKKLDKLGMRGSNTGELVFEDVFVPRENVLGKLDRGVRVLMEGLDLERLVLSAGPLGIMQAALDITLPYTHTRSQFGQPIAHNQLVQGKLADMYTKFRASQSFTYNVAAAVDNSGTVKTQDCAGAILYAAERATECALDAIQLMGGTGYVNEVPAGRLLRDAKLYEIGAGTSEIRRMVIGRAFNKEFAS</sequence>
<dbReference type="InterPro" id="IPR039390">
    <property type="entry name" value="1_2-HQD/HQD"/>
</dbReference>
<dbReference type="InterPro" id="IPR037069">
    <property type="entry name" value="AcylCoA_DH/ox_N_sf"/>
</dbReference>
<reference evidence="21" key="1">
    <citation type="journal article" date="2020" name="Stud. Mycol.">
        <title>101 Dothideomycetes genomes: a test case for predicting lifestyles and emergence of pathogens.</title>
        <authorList>
            <person name="Haridas S."/>
            <person name="Albert R."/>
            <person name="Binder M."/>
            <person name="Bloem J."/>
            <person name="Labutti K."/>
            <person name="Salamov A."/>
            <person name="Andreopoulos B."/>
            <person name="Baker S."/>
            <person name="Barry K."/>
            <person name="Bills G."/>
            <person name="Bluhm B."/>
            <person name="Cannon C."/>
            <person name="Castanera R."/>
            <person name="Culley D."/>
            <person name="Daum C."/>
            <person name="Ezra D."/>
            <person name="Gonzalez J."/>
            <person name="Henrissat B."/>
            <person name="Kuo A."/>
            <person name="Liang C."/>
            <person name="Lipzen A."/>
            <person name="Lutzoni F."/>
            <person name="Magnuson J."/>
            <person name="Mondo S."/>
            <person name="Nolan M."/>
            <person name="Ohm R."/>
            <person name="Pangilinan J."/>
            <person name="Park H.-J."/>
            <person name="Ramirez L."/>
            <person name="Alfaro M."/>
            <person name="Sun H."/>
            <person name="Tritt A."/>
            <person name="Yoshinaga Y."/>
            <person name="Zwiers L.-H."/>
            <person name="Turgeon B."/>
            <person name="Goodwin S."/>
            <person name="Spatafora J."/>
            <person name="Crous P."/>
            <person name="Grigoriev I."/>
        </authorList>
    </citation>
    <scope>NUCLEOTIDE SEQUENCE</scope>
    <source>
        <strain evidence="21">ATCC 74209</strain>
    </source>
</reference>
<feature type="binding site" evidence="13">
    <location>
        <begin position="915"/>
        <end position="916"/>
    </location>
    <ligand>
        <name>substrate</name>
    </ligand>
</feature>
<dbReference type="InterPro" id="IPR007535">
    <property type="entry name" value="Catechol_dOase_N"/>
</dbReference>
<evidence type="ECO:0000256" key="5">
    <source>
        <dbReference type="ARBA" id="ARBA00022630"/>
    </source>
</evidence>
<evidence type="ECO:0000256" key="2">
    <source>
        <dbReference type="ARBA" id="ARBA00001974"/>
    </source>
</evidence>
<dbReference type="Pfam" id="PF02770">
    <property type="entry name" value="Acyl-CoA_dh_M"/>
    <property type="match status" value="1"/>
</dbReference>
<feature type="domain" description="Carboxymuconolactone decarboxylase-like" evidence="17">
    <location>
        <begin position="400"/>
        <end position="469"/>
    </location>
</feature>
<dbReference type="GO" id="GO:0006552">
    <property type="term" value="P:L-leucine catabolic process"/>
    <property type="evidence" value="ECO:0007669"/>
    <property type="project" value="TreeGrafter"/>
</dbReference>
<dbReference type="GO" id="GO:0051920">
    <property type="term" value="F:peroxiredoxin activity"/>
    <property type="evidence" value="ECO:0007669"/>
    <property type="project" value="InterPro"/>
</dbReference>
<dbReference type="GO" id="GO:0009712">
    <property type="term" value="P:catechol-containing compound metabolic process"/>
    <property type="evidence" value="ECO:0007669"/>
    <property type="project" value="InterPro"/>
</dbReference>
<feature type="domain" description="Intradiol ring-cleavage dioxygenases" evidence="16">
    <location>
        <begin position="115"/>
        <end position="293"/>
    </location>
</feature>
<dbReference type="InterPro" id="IPR015889">
    <property type="entry name" value="Intradiol_dOase_core"/>
</dbReference>
<feature type="binding site" evidence="14">
    <location>
        <begin position="917"/>
        <end position="919"/>
    </location>
    <ligand>
        <name>FAD</name>
        <dbReference type="ChEBI" id="CHEBI:57692"/>
    </ligand>
</feature>
<dbReference type="InterPro" id="IPR046373">
    <property type="entry name" value="Acyl-CoA_Oxase/DH_mid-dom_sf"/>
</dbReference>
<evidence type="ECO:0000259" key="15">
    <source>
        <dbReference type="Pfam" id="PF00441"/>
    </source>
</evidence>
<evidence type="ECO:0000256" key="9">
    <source>
        <dbReference type="ARBA" id="ARBA00023002"/>
    </source>
</evidence>
<keyword evidence="11" id="KW-0496">Mitochondrion</keyword>
<dbReference type="InterPro" id="IPR013786">
    <property type="entry name" value="AcylCoA_DH/ox_N"/>
</dbReference>